<gene>
    <name evidence="1" type="ORF">FEF09_13790</name>
</gene>
<evidence type="ECO:0000313" key="2">
    <source>
        <dbReference type="Proteomes" id="UP000318815"/>
    </source>
</evidence>
<dbReference type="OrthoDB" id="673194at2"/>
<keyword evidence="2" id="KW-1185">Reference proteome</keyword>
<dbReference type="AlphaFoldDB" id="A0A5C6LT27"/>
<dbReference type="PROSITE" id="PS51257">
    <property type="entry name" value="PROKAR_LIPOPROTEIN"/>
    <property type="match status" value="1"/>
</dbReference>
<comment type="caution">
    <text evidence="1">The sequence shown here is derived from an EMBL/GenBank/DDBJ whole genome shotgun (WGS) entry which is preliminary data.</text>
</comment>
<dbReference type="RefSeq" id="WP_146305657.1">
    <property type="nucleotide sequence ID" value="NZ_VOHS01000011.1"/>
</dbReference>
<reference evidence="1 2" key="1">
    <citation type="submission" date="2019-08" db="EMBL/GenBank/DDBJ databases">
        <title>Whole genome sequencing of chitin degrading bacteria Chitinophaga pinensis YS16.</title>
        <authorList>
            <person name="Singh R.P."/>
            <person name="Manchanda G."/>
            <person name="Maurya I.K."/>
            <person name="Joshi N.K."/>
            <person name="Srivastava A.K."/>
        </authorList>
    </citation>
    <scope>NUCLEOTIDE SEQUENCE [LARGE SCALE GENOMIC DNA]</scope>
    <source>
        <strain evidence="1 2">YS-16</strain>
    </source>
</reference>
<proteinExistence type="predicted"/>
<accession>A0A5C6LT27</accession>
<name>A0A5C6LT27_9BACT</name>
<evidence type="ECO:0000313" key="1">
    <source>
        <dbReference type="EMBL" id="TWW00062.1"/>
    </source>
</evidence>
<sequence>MRRKLLRNAQSQFVIETMTMNKHLAAVYVVAACILGCKEPAANKDSQQKGGTPPPTTDTMMTIADTIEPTQVASWHSFEQFEGKYIAETGMLQKEPLKSRIKALLEKEKQDPIFAERFDVTPPVELENEVLYNQGCRRHYCGADEAALAVDMRRDVVYVGIAVNGVVKLFSERSDSTFPEKLRRWKLKFPSMN</sequence>
<protein>
    <submittedName>
        <fullName evidence="1">Uncharacterized protein</fullName>
    </submittedName>
</protein>
<dbReference type="EMBL" id="VOHS01000011">
    <property type="protein sequence ID" value="TWW00062.1"/>
    <property type="molecule type" value="Genomic_DNA"/>
</dbReference>
<organism evidence="1 2">
    <name type="scientific">Chitinophaga pinensis</name>
    <dbReference type="NCBI Taxonomy" id="79329"/>
    <lineage>
        <taxon>Bacteria</taxon>
        <taxon>Pseudomonadati</taxon>
        <taxon>Bacteroidota</taxon>
        <taxon>Chitinophagia</taxon>
        <taxon>Chitinophagales</taxon>
        <taxon>Chitinophagaceae</taxon>
        <taxon>Chitinophaga</taxon>
    </lineage>
</organism>
<dbReference type="Proteomes" id="UP000318815">
    <property type="component" value="Unassembled WGS sequence"/>
</dbReference>